<dbReference type="InterPro" id="IPR001129">
    <property type="entry name" value="Membr-assoc_MAPEG"/>
</dbReference>
<dbReference type="Proteomes" id="UP000245790">
    <property type="component" value="Unassembled WGS sequence"/>
</dbReference>
<evidence type="ECO:0000313" key="6">
    <source>
        <dbReference type="EMBL" id="PWK53079.1"/>
    </source>
</evidence>
<dbReference type="Pfam" id="PF01124">
    <property type="entry name" value="MAPEG"/>
    <property type="match status" value="1"/>
</dbReference>
<evidence type="ECO:0000256" key="4">
    <source>
        <dbReference type="ARBA" id="ARBA00023136"/>
    </source>
</evidence>
<reference evidence="6 7" key="1">
    <citation type="submission" date="2018-05" db="EMBL/GenBank/DDBJ databases">
        <title>Genomic Encyclopedia of Type Strains, Phase IV (KMG-IV): sequencing the most valuable type-strain genomes for metagenomic binning, comparative biology and taxonomic classification.</title>
        <authorList>
            <person name="Goeker M."/>
        </authorList>
    </citation>
    <scope>NUCLEOTIDE SEQUENCE [LARGE SCALE GENOMIC DNA]</scope>
    <source>
        <strain evidence="6 7">DSM 25350</strain>
    </source>
</reference>
<keyword evidence="4 5" id="KW-0472">Membrane</keyword>
<dbReference type="OrthoDB" id="328594at2"/>
<gene>
    <name evidence="6" type="ORF">C8D97_104297</name>
</gene>
<evidence type="ECO:0000256" key="3">
    <source>
        <dbReference type="ARBA" id="ARBA00022989"/>
    </source>
</evidence>
<dbReference type="EMBL" id="QGGU01000004">
    <property type="protein sequence ID" value="PWK53079.1"/>
    <property type="molecule type" value="Genomic_DNA"/>
</dbReference>
<proteinExistence type="predicted"/>
<dbReference type="Gene3D" id="1.20.120.550">
    <property type="entry name" value="Membrane associated eicosanoid/glutathione metabolism-like domain"/>
    <property type="match status" value="1"/>
</dbReference>
<dbReference type="AlphaFoldDB" id="A0A316FWZ2"/>
<evidence type="ECO:0000256" key="5">
    <source>
        <dbReference type="SAM" id="Phobius"/>
    </source>
</evidence>
<evidence type="ECO:0008006" key="8">
    <source>
        <dbReference type="Google" id="ProtNLM"/>
    </source>
</evidence>
<dbReference type="SUPFAM" id="SSF161084">
    <property type="entry name" value="MAPEG domain-like"/>
    <property type="match status" value="1"/>
</dbReference>
<organism evidence="6 7">
    <name type="scientific">Pleionea mediterranea</name>
    <dbReference type="NCBI Taxonomy" id="523701"/>
    <lineage>
        <taxon>Bacteria</taxon>
        <taxon>Pseudomonadati</taxon>
        <taxon>Pseudomonadota</taxon>
        <taxon>Gammaproteobacteria</taxon>
        <taxon>Oceanospirillales</taxon>
        <taxon>Pleioneaceae</taxon>
        <taxon>Pleionea</taxon>
    </lineage>
</organism>
<sequence>MFETITNHWMLMPVLFNFLLVFIVQNVMYQHRKTAIIQNNVRIRDIAHRHQLEQQLPSSTASSNNFKNQFELPVIFYALVGFFMITGWATWFDFLIACGFVGSRVIHAYIHCTSNRVKIRFLSYIIGTFLLYALFISLAIQWLMHTF</sequence>
<dbReference type="InterPro" id="IPR023352">
    <property type="entry name" value="MAPEG-like_dom_sf"/>
</dbReference>
<keyword evidence="2 5" id="KW-0812">Transmembrane</keyword>
<evidence type="ECO:0000256" key="2">
    <source>
        <dbReference type="ARBA" id="ARBA00022692"/>
    </source>
</evidence>
<comment type="subcellular location">
    <subcellularLocation>
        <location evidence="1">Membrane</location>
    </subcellularLocation>
</comment>
<keyword evidence="7" id="KW-1185">Reference proteome</keyword>
<name>A0A316FWZ2_9GAMM</name>
<feature type="transmembrane region" description="Helical" evidence="5">
    <location>
        <begin position="74"/>
        <end position="101"/>
    </location>
</feature>
<feature type="transmembrane region" description="Helical" evidence="5">
    <location>
        <begin position="9"/>
        <end position="29"/>
    </location>
</feature>
<evidence type="ECO:0000313" key="7">
    <source>
        <dbReference type="Proteomes" id="UP000245790"/>
    </source>
</evidence>
<dbReference type="GO" id="GO:0016020">
    <property type="term" value="C:membrane"/>
    <property type="evidence" value="ECO:0007669"/>
    <property type="project" value="UniProtKB-SubCell"/>
</dbReference>
<accession>A0A316FWZ2</accession>
<keyword evidence="3 5" id="KW-1133">Transmembrane helix</keyword>
<comment type="caution">
    <text evidence="6">The sequence shown here is derived from an EMBL/GenBank/DDBJ whole genome shotgun (WGS) entry which is preliminary data.</text>
</comment>
<feature type="transmembrane region" description="Helical" evidence="5">
    <location>
        <begin position="121"/>
        <end position="144"/>
    </location>
</feature>
<evidence type="ECO:0000256" key="1">
    <source>
        <dbReference type="ARBA" id="ARBA00004370"/>
    </source>
</evidence>
<protein>
    <recommendedName>
        <fullName evidence="8">MAPEG family protein</fullName>
    </recommendedName>
</protein>
<dbReference type="RefSeq" id="WP_109763050.1">
    <property type="nucleotide sequence ID" value="NZ_QGGU01000004.1"/>
</dbReference>